<gene>
    <name evidence="1" type="ORF">FDT66_00910</name>
</gene>
<dbReference type="RefSeq" id="WP_138534270.1">
    <property type="nucleotide sequence ID" value="NZ_VANR01000001.1"/>
</dbReference>
<keyword evidence="2" id="KW-1185">Reference proteome</keyword>
<protein>
    <submittedName>
        <fullName evidence="1">Uncharacterized protein</fullName>
    </submittedName>
</protein>
<dbReference type="AlphaFoldDB" id="A0A5S3NAC1"/>
<dbReference type="Proteomes" id="UP000307140">
    <property type="component" value="Unassembled WGS sequence"/>
</dbReference>
<accession>A0A5S3NAC1</accession>
<name>A0A5S3NAC1_9FLAO</name>
<sequence>MNTNLAMVATPMAGAQGEDTSYKSAKITNGYGLISKAGVSVQRGITAHLNVNMNVKTLTQNTVTSWLKDNKSAFSNEQWSSVSDGFSASGAFGWLFGGSAGAYHNTHNKQLTASSSQQQGFLKSLHQQQETNVNINGTLDAVGTSFIPTEGFVFVEVTTITFDDNTSLNVINSSNSTVADASGSTNGVKKTGGKLNIVPL</sequence>
<dbReference type="EMBL" id="VANR01000001">
    <property type="protein sequence ID" value="TMM32057.1"/>
    <property type="molecule type" value="Genomic_DNA"/>
</dbReference>
<evidence type="ECO:0000313" key="1">
    <source>
        <dbReference type="EMBL" id="TMM32057.1"/>
    </source>
</evidence>
<evidence type="ECO:0000313" key="2">
    <source>
        <dbReference type="Proteomes" id="UP000307140"/>
    </source>
</evidence>
<organism evidence="1 2">
    <name type="scientific">Polaribacter aestuariivivens</name>
    <dbReference type="NCBI Taxonomy" id="2304626"/>
    <lineage>
        <taxon>Bacteria</taxon>
        <taxon>Pseudomonadati</taxon>
        <taxon>Bacteroidota</taxon>
        <taxon>Flavobacteriia</taxon>
        <taxon>Flavobacteriales</taxon>
        <taxon>Flavobacteriaceae</taxon>
    </lineage>
</organism>
<reference evidence="1 2" key="1">
    <citation type="submission" date="2019-05" db="EMBL/GenBank/DDBJ databases">
        <title>Polaribacter aestuariivivens sp. nov., isolated from a tidal flat.</title>
        <authorList>
            <person name="Yoon J.-H."/>
        </authorList>
    </citation>
    <scope>NUCLEOTIDE SEQUENCE [LARGE SCALE GENOMIC DNA]</scope>
    <source>
        <strain evidence="1 2">DBTF-3</strain>
    </source>
</reference>
<comment type="caution">
    <text evidence="1">The sequence shown here is derived from an EMBL/GenBank/DDBJ whole genome shotgun (WGS) entry which is preliminary data.</text>
</comment>
<proteinExistence type="predicted"/>